<proteinExistence type="inferred from homology"/>
<feature type="chain" id="PRO_5007578476" description="Porin" evidence="4">
    <location>
        <begin position="21"/>
        <end position="422"/>
    </location>
</feature>
<reference evidence="5 6" key="1">
    <citation type="submission" date="2015-11" db="EMBL/GenBank/DDBJ databases">
        <title>Draft genome of Sulfurovum riftiae 1812E, a member of the Epsilonproteobacteria isolated from the tube of the deep-sea hydrothermal vent tubewom Riftia pachyptila.</title>
        <authorList>
            <person name="Vetriani C."/>
            <person name="Giovannelli D."/>
        </authorList>
    </citation>
    <scope>NUCLEOTIDE SEQUENCE [LARGE SCALE GENOMIC DNA]</scope>
    <source>
        <strain evidence="5 6">1812E</strain>
    </source>
</reference>
<dbReference type="RefSeq" id="WP_067330824.1">
    <property type="nucleotide sequence ID" value="NZ_LNKT01000023.1"/>
</dbReference>
<dbReference type="STRING" id="1630136.AS592_06890"/>
<evidence type="ECO:0000256" key="4">
    <source>
        <dbReference type="SAM" id="SignalP"/>
    </source>
</evidence>
<evidence type="ECO:0008006" key="7">
    <source>
        <dbReference type="Google" id="ProtNLM"/>
    </source>
</evidence>
<protein>
    <recommendedName>
        <fullName evidence="7">Porin</fullName>
    </recommendedName>
</protein>
<evidence type="ECO:0000256" key="1">
    <source>
        <dbReference type="ARBA" id="ARBA00009075"/>
    </source>
</evidence>
<keyword evidence="3 4" id="KW-0732">Signal</keyword>
<gene>
    <name evidence="5" type="ORF">AS592_06890</name>
</gene>
<dbReference type="EMBL" id="LNKT01000023">
    <property type="protein sequence ID" value="KYJ86524.1"/>
    <property type="molecule type" value="Genomic_DNA"/>
</dbReference>
<feature type="signal peptide" evidence="4">
    <location>
        <begin position="1"/>
        <end position="20"/>
    </location>
</feature>
<dbReference type="InterPro" id="IPR023614">
    <property type="entry name" value="Porin_dom_sf"/>
</dbReference>
<keyword evidence="6" id="KW-1185">Reference proteome</keyword>
<dbReference type="InterPro" id="IPR005318">
    <property type="entry name" value="OM_porin_bac"/>
</dbReference>
<dbReference type="Pfam" id="PF03573">
    <property type="entry name" value="OprD"/>
    <property type="match status" value="1"/>
</dbReference>
<accession>A0A151CGG8</accession>
<sequence length="422" mass="46144">MKKNTIPIVAGLLATTLLQAEGTIASDVNVTQQPIIIKTVRGIMGENNPIEHAKGQLRTGYITFKEDGGERNSGYALGGHYHFDSKRWYGLEIGLSAYTVLNLGINQNPNHINSDFFDAEGDSFVALTEAYLDGKWGKTEIKLGRQILNTPHADSDDIRMMSNYFEAYTITNSDIDSLILSAGLIEKMAGWENGIDSRKFVDVGKTLGSGKIDGIYYASALYEGIENLSLSLWYYRYTDIADVIYAEAGYAVAFSEQTSLTLGLQYDASSQTGDALLGEQDANTYGVSIEFVEEGLGLHILAAYNRDTGNTGATGLSLGGGPFFTSMEDQTLDAISSAGEAWMLGAGYHFKTIGIEGLNTGIAYGNFTADDASLYETREIDALIEYRPNKMLALTFAYANIKDKIKPDGDYDQFRMVANYNF</sequence>
<dbReference type="GO" id="GO:0015288">
    <property type="term" value="F:porin activity"/>
    <property type="evidence" value="ECO:0007669"/>
    <property type="project" value="TreeGrafter"/>
</dbReference>
<dbReference type="Proteomes" id="UP000075359">
    <property type="component" value="Unassembled WGS sequence"/>
</dbReference>
<dbReference type="PANTHER" id="PTHR34596">
    <property type="entry name" value="CHITOPORIN"/>
    <property type="match status" value="1"/>
</dbReference>
<name>A0A151CGG8_9BACT</name>
<evidence type="ECO:0000256" key="3">
    <source>
        <dbReference type="ARBA" id="ARBA00022729"/>
    </source>
</evidence>
<dbReference type="GO" id="GO:0016020">
    <property type="term" value="C:membrane"/>
    <property type="evidence" value="ECO:0007669"/>
    <property type="project" value="InterPro"/>
</dbReference>
<dbReference type="PANTHER" id="PTHR34596:SF2">
    <property type="entry name" value="CHITOPORIN"/>
    <property type="match status" value="1"/>
</dbReference>
<evidence type="ECO:0000313" key="6">
    <source>
        <dbReference type="Proteomes" id="UP000075359"/>
    </source>
</evidence>
<dbReference type="Gene3D" id="2.40.160.10">
    <property type="entry name" value="Porin"/>
    <property type="match status" value="1"/>
</dbReference>
<organism evidence="5 6">
    <name type="scientific">Sulfurovum riftiae</name>
    <dbReference type="NCBI Taxonomy" id="1630136"/>
    <lineage>
        <taxon>Bacteria</taxon>
        <taxon>Pseudomonadati</taxon>
        <taxon>Campylobacterota</taxon>
        <taxon>Epsilonproteobacteria</taxon>
        <taxon>Campylobacterales</taxon>
        <taxon>Sulfurovaceae</taxon>
        <taxon>Sulfurovum</taxon>
    </lineage>
</organism>
<comment type="caution">
    <text evidence="5">The sequence shown here is derived from an EMBL/GenBank/DDBJ whole genome shotgun (WGS) entry which is preliminary data.</text>
</comment>
<dbReference type="SUPFAM" id="SSF56935">
    <property type="entry name" value="Porins"/>
    <property type="match status" value="2"/>
</dbReference>
<keyword evidence="2" id="KW-0813">Transport</keyword>
<dbReference type="AlphaFoldDB" id="A0A151CGG8"/>
<evidence type="ECO:0000256" key="2">
    <source>
        <dbReference type="ARBA" id="ARBA00022448"/>
    </source>
</evidence>
<evidence type="ECO:0000313" key="5">
    <source>
        <dbReference type="EMBL" id="KYJ86524.1"/>
    </source>
</evidence>
<comment type="similarity">
    <text evidence="1">Belongs to the outer membrane porin (Opr) (TC 1.B.25) family.</text>
</comment>